<evidence type="ECO:0000313" key="4">
    <source>
        <dbReference type="EMBL" id="ARN73857.1"/>
    </source>
</evidence>
<dbReference type="SUPFAM" id="SSF53756">
    <property type="entry name" value="UDP-Glycosyltransferase/glycogen phosphorylase"/>
    <property type="match status" value="1"/>
</dbReference>
<dbReference type="InterPro" id="IPR028098">
    <property type="entry name" value="Glyco_trans_4-like_N"/>
</dbReference>
<dbReference type="Gene3D" id="3.40.50.2000">
    <property type="entry name" value="Glycogen Phosphorylase B"/>
    <property type="match status" value="2"/>
</dbReference>
<evidence type="ECO:0000259" key="2">
    <source>
        <dbReference type="Pfam" id="PF00534"/>
    </source>
</evidence>
<dbReference type="Proteomes" id="UP000193450">
    <property type="component" value="Chromosome"/>
</dbReference>
<dbReference type="OrthoDB" id="9801609at2"/>
<keyword evidence="5" id="KW-1185">Reference proteome</keyword>
<name>A0A1X9NFY5_9GAMM</name>
<dbReference type="KEGG" id="osg:BST96_06850"/>
<gene>
    <name evidence="4" type="ORF">BST96_06850</name>
</gene>
<dbReference type="RefSeq" id="WP_085757977.1">
    <property type="nucleotide sequence ID" value="NZ_CP019343.1"/>
</dbReference>
<dbReference type="InterPro" id="IPR001296">
    <property type="entry name" value="Glyco_trans_1"/>
</dbReference>
<dbReference type="AlphaFoldDB" id="A0A1X9NFY5"/>
<dbReference type="Pfam" id="PF00534">
    <property type="entry name" value="Glycos_transf_1"/>
    <property type="match status" value="1"/>
</dbReference>
<dbReference type="CDD" id="cd03801">
    <property type="entry name" value="GT4_PimA-like"/>
    <property type="match status" value="1"/>
</dbReference>
<dbReference type="EMBL" id="CP019343">
    <property type="protein sequence ID" value="ARN73857.1"/>
    <property type="molecule type" value="Genomic_DNA"/>
</dbReference>
<dbReference type="GO" id="GO:0016757">
    <property type="term" value="F:glycosyltransferase activity"/>
    <property type="evidence" value="ECO:0007669"/>
    <property type="project" value="InterPro"/>
</dbReference>
<accession>A0A1X9NFY5</accession>
<dbReference type="PANTHER" id="PTHR46401:SF2">
    <property type="entry name" value="GLYCOSYLTRANSFERASE WBBK-RELATED"/>
    <property type="match status" value="1"/>
</dbReference>
<dbReference type="GO" id="GO:0009103">
    <property type="term" value="P:lipopolysaccharide biosynthetic process"/>
    <property type="evidence" value="ECO:0007669"/>
    <property type="project" value="TreeGrafter"/>
</dbReference>
<dbReference type="PANTHER" id="PTHR46401">
    <property type="entry name" value="GLYCOSYLTRANSFERASE WBBK-RELATED"/>
    <property type="match status" value="1"/>
</dbReference>
<protein>
    <submittedName>
        <fullName evidence="4">Glycosyl transferase</fullName>
    </submittedName>
</protein>
<evidence type="ECO:0000256" key="1">
    <source>
        <dbReference type="ARBA" id="ARBA00022679"/>
    </source>
</evidence>
<keyword evidence="1 4" id="KW-0808">Transferase</keyword>
<feature type="domain" description="Glycosyl transferase family 1" evidence="2">
    <location>
        <begin position="250"/>
        <end position="407"/>
    </location>
</feature>
<proteinExistence type="predicted"/>
<evidence type="ECO:0000313" key="5">
    <source>
        <dbReference type="Proteomes" id="UP000193450"/>
    </source>
</evidence>
<feature type="domain" description="Glycosyltransferase subfamily 4-like N-terminal" evidence="3">
    <location>
        <begin position="41"/>
        <end position="240"/>
    </location>
</feature>
<dbReference type="STRING" id="716816.BST96_06850"/>
<reference evidence="4 5" key="1">
    <citation type="submission" date="2016-11" db="EMBL/GenBank/DDBJ databases">
        <title>Trade-off between light-utilization and light-protection in marine flavobacteria.</title>
        <authorList>
            <person name="Kumagai Y."/>
        </authorList>
    </citation>
    <scope>NUCLEOTIDE SEQUENCE [LARGE SCALE GENOMIC DNA]</scope>
    <source>
        <strain evidence="4 5">NBRC 107125</strain>
    </source>
</reference>
<organism evidence="4 5">
    <name type="scientific">Oceanicoccus sagamiensis</name>
    <dbReference type="NCBI Taxonomy" id="716816"/>
    <lineage>
        <taxon>Bacteria</taxon>
        <taxon>Pseudomonadati</taxon>
        <taxon>Pseudomonadota</taxon>
        <taxon>Gammaproteobacteria</taxon>
        <taxon>Cellvibrionales</taxon>
        <taxon>Spongiibacteraceae</taxon>
        <taxon>Oceanicoccus</taxon>
    </lineage>
</organism>
<sequence length="432" mass="47677">MQAESVLPTAEPAATLADIASREGQPLKICLLGYRSQPYGGGQGIYIKYLSKALVEAGHQVDVISGQPYPHVDPRVKLIKMPGMNLFETGLGSLTWSHLRSLTNIIEWTGKLTGGFAEPRCFGRRVFKYLKHHGRHYDIIHDNQCLSWGMLKLQQRGFPLVTTIHHPITSDLQIALNAAPDWKARLLIKRWHSFLTMQKKVAQRLDNVVTVSERSQQDIASAFELQPSAINLVYNGIDTAEFRPMPEVAKKPYRIMATASADAPLKGVRYLLEAVAELAKRYPQLELLMVGQPQAGGATEQLIKRLKLGDRIIFVSGISTEQLVRHYAEAQVVVIPSVYEGFGLPAGEAMACGVPVVSTDGGALPEVVGDAGIIVPVKNSRAISEAVSDLLEHENKRKTLSAAGRQRIETLFCWQRAAGQMTEYYSQVMASR</sequence>
<dbReference type="Pfam" id="PF13439">
    <property type="entry name" value="Glyco_transf_4"/>
    <property type="match status" value="1"/>
</dbReference>
<evidence type="ECO:0000259" key="3">
    <source>
        <dbReference type="Pfam" id="PF13439"/>
    </source>
</evidence>